<dbReference type="AlphaFoldDB" id="A0A2T5MHJ9"/>
<dbReference type="Proteomes" id="UP000244248">
    <property type="component" value="Unassembled WGS sequence"/>
</dbReference>
<evidence type="ECO:0000259" key="2">
    <source>
        <dbReference type="PROSITE" id="PS51352"/>
    </source>
</evidence>
<feature type="chain" id="PRO_5015551686" description="Thioredoxin domain-containing protein" evidence="1">
    <location>
        <begin position="35"/>
        <end position="144"/>
    </location>
</feature>
<evidence type="ECO:0000313" key="3">
    <source>
        <dbReference type="EMBL" id="PTU32038.1"/>
    </source>
</evidence>
<name>A0A2T5MHJ9_9GAMM</name>
<keyword evidence="1" id="KW-0732">Signal</keyword>
<reference evidence="3 4" key="1">
    <citation type="submission" date="2018-04" db="EMBL/GenBank/DDBJ databases">
        <title>Novel species isolated from glacier.</title>
        <authorList>
            <person name="Liu Q."/>
            <person name="Xin Y.-H."/>
        </authorList>
    </citation>
    <scope>NUCLEOTIDE SEQUENCE [LARGE SCALE GENOMIC DNA]</scope>
    <source>
        <strain evidence="3 4">GT1R17</strain>
    </source>
</reference>
<dbReference type="InterPro" id="IPR013766">
    <property type="entry name" value="Thioredoxin_domain"/>
</dbReference>
<feature type="signal peptide" evidence="1">
    <location>
        <begin position="1"/>
        <end position="34"/>
    </location>
</feature>
<keyword evidence="4" id="KW-1185">Reference proteome</keyword>
<dbReference type="InterPro" id="IPR036249">
    <property type="entry name" value="Thioredoxin-like_sf"/>
</dbReference>
<evidence type="ECO:0000256" key="1">
    <source>
        <dbReference type="SAM" id="SignalP"/>
    </source>
</evidence>
<dbReference type="PROSITE" id="PS51352">
    <property type="entry name" value="THIOREDOXIN_2"/>
    <property type="match status" value="1"/>
</dbReference>
<proteinExistence type="predicted"/>
<protein>
    <recommendedName>
        <fullName evidence="2">Thioredoxin domain-containing protein</fullName>
    </recommendedName>
</protein>
<dbReference type="SUPFAM" id="SSF52833">
    <property type="entry name" value="Thioredoxin-like"/>
    <property type="match status" value="1"/>
</dbReference>
<comment type="caution">
    <text evidence="3">The sequence shown here is derived from an EMBL/GenBank/DDBJ whole genome shotgun (WGS) entry which is preliminary data.</text>
</comment>
<accession>A0A2T5MHJ9</accession>
<dbReference type="Gene3D" id="3.40.30.10">
    <property type="entry name" value="Glutaredoxin"/>
    <property type="match status" value="1"/>
</dbReference>
<organism evidence="3 4">
    <name type="scientific">Stenotrophobium rhamnosiphilum</name>
    <dbReference type="NCBI Taxonomy" id="2029166"/>
    <lineage>
        <taxon>Bacteria</taxon>
        <taxon>Pseudomonadati</taxon>
        <taxon>Pseudomonadota</taxon>
        <taxon>Gammaproteobacteria</taxon>
        <taxon>Nevskiales</taxon>
        <taxon>Nevskiaceae</taxon>
        <taxon>Stenotrophobium</taxon>
    </lineage>
</organism>
<dbReference type="Pfam" id="PF00085">
    <property type="entry name" value="Thioredoxin"/>
    <property type="match status" value="1"/>
</dbReference>
<feature type="domain" description="Thioredoxin" evidence="2">
    <location>
        <begin position="1"/>
        <end position="143"/>
    </location>
</feature>
<evidence type="ECO:0000313" key="4">
    <source>
        <dbReference type="Proteomes" id="UP000244248"/>
    </source>
</evidence>
<dbReference type="EMBL" id="QANS01000002">
    <property type="protein sequence ID" value="PTU32038.1"/>
    <property type="molecule type" value="Genomic_DNA"/>
</dbReference>
<gene>
    <name evidence="3" type="ORF">CJD38_05000</name>
</gene>
<sequence>MPSLPMFKTGTPMKRLLPIFLSFVALLSSSLALSAEPAKAAQPMAVLISADWCMNCKIIKPKLEEAYKGFEGKINFASLDVTNDKTFFKSKQQAFALGVPQLLAGSVSTGWVALFDRQGKQVGRLMQDMSVEDMQKALKALVAK</sequence>